<sequence length="373" mass="40358">MNAKLTPADRLLVMLRSDPANESLLQECMATAFAEKRPALGREAIEVARQAGVGASLLDYLRAQVFMNEHRWPEAISLVNGLLSSTDMPPANRATALFTLGLALFHSGSFTAAAESFERGLQISPDQPSVLPWLLRSLHQSGDPAAACEAWRLAPDSVRSAEAAGVAGLAFFDTNDHEQAAALAAACLAQHPDCIEALVVKAADDLLRGDAAAASPMLERAVALNPGDGRVWSTFATAQLARGDVDGALAAYERATQTFTEHIGTWSGMAWAHIIRRDFASARRCLERAMAIDDRFGETHGGLAVICALQDQREEAGRLIVTARRLDPEGFAWRYAQALLDGEARDAQSLQRLASRLLASRRQLQRRANQTLH</sequence>
<keyword evidence="2 3" id="KW-0802">TPR repeat</keyword>
<name>A0A3N7HXP7_9BURK</name>
<dbReference type="RefSeq" id="WP_124539376.1">
    <property type="nucleotide sequence ID" value="NZ_QUSW01000001.1"/>
</dbReference>
<keyword evidence="5" id="KW-1185">Reference proteome</keyword>
<dbReference type="Gene3D" id="1.25.40.10">
    <property type="entry name" value="Tetratricopeptide repeat domain"/>
    <property type="match status" value="1"/>
</dbReference>
<protein>
    <recommendedName>
        <fullName evidence="6">Tetratricopeptide repeat protein</fullName>
    </recommendedName>
</protein>
<proteinExistence type="predicted"/>
<dbReference type="InterPro" id="IPR019734">
    <property type="entry name" value="TPR_rpt"/>
</dbReference>
<feature type="repeat" description="TPR" evidence="3">
    <location>
        <begin position="94"/>
        <end position="127"/>
    </location>
</feature>
<evidence type="ECO:0008006" key="6">
    <source>
        <dbReference type="Google" id="ProtNLM"/>
    </source>
</evidence>
<evidence type="ECO:0000256" key="2">
    <source>
        <dbReference type="ARBA" id="ARBA00022803"/>
    </source>
</evidence>
<dbReference type="OrthoDB" id="5915006at2"/>
<dbReference type="AlphaFoldDB" id="A0A3N7HXP7"/>
<dbReference type="PROSITE" id="PS50005">
    <property type="entry name" value="TPR"/>
    <property type="match status" value="1"/>
</dbReference>
<gene>
    <name evidence="4" type="ORF">DZC73_06720</name>
</gene>
<dbReference type="SUPFAM" id="SSF48452">
    <property type="entry name" value="TPR-like"/>
    <property type="match status" value="2"/>
</dbReference>
<evidence type="ECO:0000256" key="1">
    <source>
        <dbReference type="ARBA" id="ARBA00022737"/>
    </source>
</evidence>
<keyword evidence="1" id="KW-0677">Repeat</keyword>
<accession>A0A3N7HXP7</accession>
<comment type="caution">
    <text evidence="4">The sequence shown here is derived from an EMBL/GenBank/DDBJ whole genome shotgun (WGS) entry which is preliminary data.</text>
</comment>
<reference evidence="4 5" key="1">
    <citation type="submission" date="2018-08" db="EMBL/GenBank/DDBJ databases">
        <authorList>
            <person name="Khan S.A."/>
            <person name="Jeon C.O."/>
            <person name="Chun B.H."/>
            <person name="Jeong S.E."/>
        </authorList>
    </citation>
    <scope>NUCLEOTIDE SEQUENCE [LARGE SCALE GENOMIC DNA]</scope>
    <source>
        <strain evidence="4 5">S-16</strain>
    </source>
</reference>
<dbReference type="SMART" id="SM00028">
    <property type="entry name" value="TPR"/>
    <property type="match status" value="6"/>
</dbReference>
<dbReference type="Proteomes" id="UP000267464">
    <property type="component" value="Unassembled WGS sequence"/>
</dbReference>
<dbReference type="PANTHER" id="PTHR45586">
    <property type="entry name" value="TPR REPEAT-CONTAINING PROTEIN PA4667"/>
    <property type="match status" value="1"/>
</dbReference>
<dbReference type="Pfam" id="PF14559">
    <property type="entry name" value="TPR_19"/>
    <property type="match status" value="1"/>
</dbReference>
<evidence type="ECO:0000313" key="4">
    <source>
        <dbReference type="EMBL" id="RQP26683.1"/>
    </source>
</evidence>
<dbReference type="InterPro" id="IPR051012">
    <property type="entry name" value="CellSynth/LPSAsmb/PSIAsmb"/>
</dbReference>
<dbReference type="InterPro" id="IPR011990">
    <property type="entry name" value="TPR-like_helical_dom_sf"/>
</dbReference>
<reference evidence="4 5" key="2">
    <citation type="submission" date="2018-12" db="EMBL/GenBank/DDBJ databases">
        <title>Rhizobacter gummiphilus sp. nov., a rubber-degrading bacterium isolated from the soil of a botanical garden in Japan.</title>
        <authorList>
            <person name="Shunsuke S.S."/>
        </authorList>
    </citation>
    <scope>NUCLEOTIDE SEQUENCE [LARGE SCALE GENOMIC DNA]</scope>
    <source>
        <strain evidence="4 5">S-16</strain>
    </source>
</reference>
<organism evidence="4 5">
    <name type="scientific">Piscinibacter terrae</name>
    <dbReference type="NCBI Taxonomy" id="2496871"/>
    <lineage>
        <taxon>Bacteria</taxon>
        <taxon>Pseudomonadati</taxon>
        <taxon>Pseudomonadota</taxon>
        <taxon>Betaproteobacteria</taxon>
        <taxon>Burkholderiales</taxon>
        <taxon>Sphaerotilaceae</taxon>
        <taxon>Piscinibacter</taxon>
    </lineage>
</organism>
<evidence type="ECO:0000313" key="5">
    <source>
        <dbReference type="Proteomes" id="UP000267464"/>
    </source>
</evidence>
<evidence type="ECO:0000256" key="3">
    <source>
        <dbReference type="PROSITE-ProRule" id="PRU00339"/>
    </source>
</evidence>
<dbReference type="Pfam" id="PF13432">
    <property type="entry name" value="TPR_16"/>
    <property type="match status" value="1"/>
</dbReference>
<dbReference type="EMBL" id="QUSW01000001">
    <property type="protein sequence ID" value="RQP26683.1"/>
    <property type="molecule type" value="Genomic_DNA"/>
</dbReference>
<dbReference type="PANTHER" id="PTHR45586:SF1">
    <property type="entry name" value="LIPOPOLYSACCHARIDE ASSEMBLY PROTEIN B"/>
    <property type="match status" value="1"/>
</dbReference>